<dbReference type="InterPro" id="IPR036047">
    <property type="entry name" value="F-box-like_dom_sf"/>
</dbReference>
<dbReference type="AlphaFoldDB" id="A0A814BEV1"/>
<comment type="caution">
    <text evidence="2">The sequence shown here is derived from an EMBL/GenBank/DDBJ whole genome shotgun (WGS) entry which is preliminary data.</text>
</comment>
<evidence type="ECO:0000259" key="1">
    <source>
        <dbReference type="PROSITE" id="PS50181"/>
    </source>
</evidence>
<evidence type="ECO:0000313" key="2">
    <source>
        <dbReference type="EMBL" id="CAF0928307.1"/>
    </source>
</evidence>
<sequence length="597" mass="70222">MLEISAPKHLSLITLPTEILHHIFDSIDCQTILLSIRQVCSTLYEVTNTYDRYRLDFRSISLDNYRFLISRFDSGNVNSIVLSNDFKTPNQIQLFLSNFNTQKFVQLRSLTLLEIDDETLAQLLQTIFYCSLKFLSIKWTSSSTPRYQTLILISTVVTRNSLSKLSMHYYPVDKLCKQFSIQCKVHLTLSKYTYGQLCELPLLFPYLEELKLDQYFTSPGEKLILQSQLSLIYQYLTSLTLRIDDSQWKQLREALLTTSSLLQVSLQVFGILPNSGTLQCPWEELIQTNLPRLTQFDFLFVILSENINPNEYIESLLLPFRTPFWTEVKRWFVTGDFYPFPRETVRLYTVSFHNNLFQYPQWSSRVWQSISPIPINDTEVMSRIHSLTLNMNQVINYFESYQIDLSDGYLLPNVTELQLTERHQWSPNSIEILSKVINLTRINDLLLTIGIDRGSTSFKITNLIRLLERTINLHSLDIDISRNYPNDVWIIAESDLFSLIPRSIRHLQIPPLINEFVKKILTELPQIQSVTFKDWTNFPIEMISDYLGSFDKPFTYQKRNHHESYRIDWQLWLSTRRKISSETPSRLSNNKYSNRLF</sequence>
<organism evidence="2 4">
    <name type="scientific">Adineta ricciae</name>
    <name type="common">Rotifer</name>
    <dbReference type="NCBI Taxonomy" id="249248"/>
    <lineage>
        <taxon>Eukaryota</taxon>
        <taxon>Metazoa</taxon>
        <taxon>Spiralia</taxon>
        <taxon>Gnathifera</taxon>
        <taxon>Rotifera</taxon>
        <taxon>Eurotatoria</taxon>
        <taxon>Bdelloidea</taxon>
        <taxon>Adinetida</taxon>
        <taxon>Adinetidae</taxon>
        <taxon>Adineta</taxon>
    </lineage>
</organism>
<name>A0A814BEV1_ADIRI</name>
<dbReference type="EMBL" id="CAJNOR010000486">
    <property type="protein sequence ID" value="CAF0928307.1"/>
    <property type="molecule type" value="Genomic_DNA"/>
</dbReference>
<dbReference type="Proteomes" id="UP000663852">
    <property type="component" value="Unassembled WGS sequence"/>
</dbReference>
<dbReference type="OrthoDB" id="2305498at2759"/>
<dbReference type="InterPro" id="IPR001810">
    <property type="entry name" value="F-box_dom"/>
</dbReference>
<protein>
    <recommendedName>
        <fullName evidence="1">F-box domain-containing protein</fullName>
    </recommendedName>
</protein>
<proteinExistence type="predicted"/>
<keyword evidence="4" id="KW-1185">Reference proteome</keyword>
<accession>A0A814BEV1</accession>
<dbReference type="Pfam" id="PF12937">
    <property type="entry name" value="F-box-like"/>
    <property type="match status" value="1"/>
</dbReference>
<reference evidence="2" key="1">
    <citation type="submission" date="2021-02" db="EMBL/GenBank/DDBJ databases">
        <authorList>
            <person name="Nowell W R."/>
        </authorList>
    </citation>
    <scope>NUCLEOTIDE SEQUENCE</scope>
</reference>
<dbReference type="SUPFAM" id="SSF81383">
    <property type="entry name" value="F-box domain"/>
    <property type="match status" value="1"/>
</dbReference>
<dbReference type="Proteomes" id="UP000663828">
    <property type="component" value="Unassembled WGS sequence"/>
</dbReference>
<gene>
    <name evidence="3" type="ORF">EDS130_LOCUS45826</name>
    <name evidence="2" type="ORF">XAT740_LOCUS9429</name>
</gene>
<evidence type="ECO:0000313" key="3">
    <source>
        <dbReference type="EMBL" id="CAF1548430.1"/>
    </source>
</evidence>
<evidence type="ECO:0000313" key="4">
    <source>
        <dbReference type="Proteomes" id="UP000663828"/>
    </source>
</evidence>
<dbReference type="EMBL" id="CAJNOJ010001283">
    <property type="protein sequence ID" value="CAF1548430.1"/>
    <property type="molecule type" value="Genomic_DNA"/>
</dbReference>
<feature type="domain" description="F-box" evidence="1">
    <location>
        <begin position="9"/>
        <end position="60"/>
    </location>
</feature>
<dbReference type="PROSITE" id="PS50181">
    <property type="entry name" value="FBOX"/>
    <property type="match status" value="1"/>
</dbReference>